<proteinExistence type="predicted"/>
<evidence type="ECO:0000313" key="1">
    <source>
        <dbReference type="EMBL" id="KIM42762.1"/>
    </source>
</evidence>
<dbReference type="AlphaFoldDB" id="A0A0C2YP04"/>
<dbReference type="Proteomes" id="UP000053424">
    <property type="component" value="Unassembled WGS sequence"/>
</dbReference>
<dbReference type="EMBL" id="KN831777">
    <property type="protein sequence ID" value="KIM42762.1"/>
    <property type="molecule type" value="Genomic_DNA"/>
</dbReference>
<organism evidence="1 2">
    <name type="scientific">Hebeloma cylindrosporum</name>
    <dbReference type="NCBI Taxonomy" id="76867"/>
    <lineage>
        <taxon>Eukaryota</taxon>
        <taxon>Fungi</taxon>
        <taxon>Dikarya</taxon>
        <taxon>Basidiomycota</taxon>
        <taxon>Agaricomycotina</taxon>
        <taxon>Agaricomycetes</taxon>
        <taxon>Agaricomycetidae</taxon>
        <taxon>Agaricales</taxon>
        <taxon>Agaricineae</taxon>
        <taxon>Hymenogastraceae</taxon>
        <taxon>Hebeloma</taxon>
    </lineage>
</organism>
<dbReference type="OrthoDB" id="2745898at2759"/>
<protein>
    <submittedName>
        <fullName evidence="1">Uncharacterized protein</fullName>
    </submittedName>
</protein>
<sequence length="215" mass="24688">MSPLWMRRNQGVFKKKKLLRFSIDDAHTEGWRSFLNAPVDITQLENLLIAIDRSYDFELGSIRALTAGSEKLQTFSLEGRLEDPLELADYLHPGYAKTLKGLTISQDLYDFRLNPYLSLVPQLEKIAGKNVLESLSFHFLISIFPSVRDTDLAEWRKLDSILSKSAAFPFLRRVEITIVLLRLDGGLEKELRELGTDQFPLLRHCDGLTFLFEVK</sequence>
<name>A0A0C2YP04_HEBCY</name>
<evidence type="ECO:0000313" key="2">
    <source>
        <dbReference type="Proteomes" id="UP000053424"/>
    </source>
</evidence>
<keyword evidence="2" id="KW-1185">Reference proteome</keyword>
<dbReference type="HOGENOM" id="CLU_1283395_0_0_1"/>
<reference evidence="2" key="2">
    <citation type="submission" date="2015-01" db="EMBL/GenBank/DDBJ databases">
        <title>Evolutionary Origins and Diversification of the Mycorrhizal Mutualists.</title>
        <authorList>
            <consortium name="DOE Joint Genome Institute"/>
            <consortium name="Mycorrhizal Genomics Consortium"/>
            <person name="Kohler A."/>
            <person name="Kuo A."/>
            <person name="Nagy L.G."/>
            <person name="Floudas D."/>
            <person name="Copeland A."/>
            <person name="Barry K.W."/>
            <person name="Cichocki N."/>
            <person name="Veneault-Fourrey C."/>
            <person name="LaButti K."/>
            <person name="Lindquist E.A."/>
            <person name="Lipzen A."/>
            <person name="Lundell T."/>
            <person name="Morin E."/>
            <person name="Murat C."/>
            <person name="Riley R."/>
            <person name="Ohm R."/>
            <person name="Sun H."/>
            <person name="Tunlid A."/>
            <person name="Henrissat B."/>
            <person name="Grigoriev I.V."/>
            <person name="Hibbett D.S."/>
            <person name="Martin F."/>
        </authorList>
    </citation>
    <scope>NUCLEOTIDE SEQUENCE [LARGE SCALE GENOMIC DNA]</scope>
    <source>
        <strain evidence="2">h7</strain>
    </source>
</reference>
<accession>A0A0C2YP04</accession>
<gene>
    <name evidence="1" type="ORF">M413DRAFT_10230</name>
</gene>
<reference evidence="1 2" key="1">
    <citation type="submission" date="2014-04" db="EMBL/GenBank/DDBJ databases">
        <authorList>
            <consortium name="DOE Joint Genome Institute"/>
            <person name="Kuo A."/>
            <person name="Gay G."/>
            <person name="Dore J."/>
            <person name="Kohler A."/>
            <person name="Nagy L.G."/>
            <person name="Floudas D."/>
            <person name="Copeland A."/>
            <person name="Barry K.W."/>
            <person name="Cichocki N."/>
            <person name="Veneault-Fourrey C."/>
            <person name="LaButti K."/>
            <person name="Lindquist E.A."/>
            <person name="Lipzen A."/>
            <person name="Lundell T."/>
            <person name="Morin E."/>
            <person name="Murat C."/>
            <person name="Sun H."/>
            <person name="Tunlid A."/>
            <person name="Henrissat B."/>
            <person name="Grigoriev I.V."/>
            <person name="Hibbett D.S."/>
            <person name="Martin F."/>
            <person name="Nordberg H.P."/>
            <person name="Cantor M.N."/>
            <person name="Hua S.X."/>
        </authorList>
    </citation>
    <scope>NUCLEOTIDE SEQUENCE [LARGE SCALE GENOMIC DNA]</scope>
    <source>
        <strain evidence="2">h7</strain>
    </source>
</reference>